<comment type="caution">
    <text evidence="5">The sequence shown here is derived from an EMBL/GenBank/DDBJ whole genome shotgun (WGS) entry which is preliminary data.</text>
</comment>
<dbReference type="InterPro" id="IPR017439">
    <property type="entry name" value="Amidohydrolase"/>
</dbReference>
<proteinExistence type="predicted"/>
<dbReference type="Gene3D" id="3.40.630.10">
    <property type="entry name" value="Zn peptidases"/>
    <property type="match status" value="1"/>
</dbReference>
<keyword evidence="1 5" id="KW-0378">Hydrolase</keyword>
<dbReference type="PANTHER" id="PTHR11014">
    <property type="entry name" value="PEPTIDASE M20 FAMILY MEMBER"/>
    <property type="match status" value="1"/>
</dbReference>
<protein>
    <submittedName>
        <fullName evidence="5">Hippurate hydrolase</fullName>
        <ecNumber evidence="5">3.5.1.32</ecNumber>
    </submittedName>
</protein>
<evidence type="ECO:0000256" key="3">
    <source>
        <dbReference type="SAM" id="SignalP"/>
    </source>
</evidence>
<organism evidence="5 6">
    <name type="scientific">Brevundimonas mediterranea</name>
    <dbReference type="NCBI Taxonomy" id="74329"/>
    <lineage>
        <taxon>Bacteria</taxon>
        <taxon>Pseudomonadati</taxon>
        <taxon>Pseudomonadota</taxon>
        <taxon>Alphaproteobacteria</taxon>
        <taxon>Caulobacterales</taxon>
        <taxon>Caulobacteraceae</taxon>
        <taxon>Brevundimonas</taxon>
    </lineage>
</organism>
<comment type="cofactor">
    <cofactor evidence="2">
        <name>Mn(2+)</name>
        <dbReference type="ChEBI" id="CHEBI:29035"/>
    </cofactor>
    <text evidence="2">The Mn(2+) ion enhances activity.</text>
</comment>
<evidence type="ECO:0000256" key="1">
    <source>
        <dbReference type="ARBA" id="ARBA00022801"/>
    </source>
</evidence>
<dbReference type="PROSITE" id="PS51257">
    <property type="entry name" value="PROKAR_LIPOPROTEIN"/>
    <property type="match status" value="1"/>
</dbReference>
<dbReference type="AlphaFoldDB" id="A0A7W6A755"/>
<dbReference type="InterPro" id="IPR011650">
    <property type="entry name" value="Peptidase_M20_dimer"/>
</dbReference>
<name>A0A7W6A755_9CAUL</name>
<dbReference type="SUPFAM" id="SSF55031">
    <property type="entry name" value="Bacterial exopeptidase dimerisation domain"/>
    <property type="match status" value="1"/>
</dbReference>
<dbReference type="Pfam" id="PF07687">
    <property type="entry name" value="M20_dimer"/>
    <property type="match status" value="1"/>
</dbReference>
<keyword evidence="2" id="KW-0464">Manganese</keyword>
<dbReference type="FunFam" id="3.30.70.360:FF:000001">
    <property type="entry name" value="N-acetyldiaminopimelate deacetylase"/>
    <property type="match status" value="1"/>
</dbReference>
<dbReference type="PANTHER" id="PTHR11014:SF63">
    <property type="entry name" value="METALLOPEPTIDASE, PUTATIVE (AFU_ORTHOLOGUE AFUA_6G09600)-RELATED"/>
    <property type="match status" value="1"/>
</dbReference>
<dbReference type="SUPFAM" id="SSF53187">
    <property type="entry name" value="Zn-dependent exopeptidases"/>
    <property type="match status" value="1"/>
</dbReference>
<dbReference type="EMBL" id="JACIDA010000003">
    <property type="protein sequence ID" value="MBB3873411.1"/>
    <property type="molecule type" value="Genomic_DNA"/>
</dbReference>
<feature type="binding site" evidence="2">
    <location>
        <position position="171"/>
    </location>
    <ligand>
        <name>Mn(2+)</name>
        <dbReference type="ChEBI" id="CHEBI:29035"/>
        <label>2</label>
    </ligand>
</feature>
<gene>
    <name evidence="5" type="ORF">GGR11_002973</name>
</gene>
<dbReference type="GO" id="GO:0019877">
    <property type="term" value="P:diaminopimelate biosynthetic process"/>
    <property type="evidence" value="ECO:0007669"/>
    <property type="project" value="UniProtKB-ARBA"/>
</dbReference>
<feature type="binding site" evidence="2">
    <location>
        <position position="135"/>
    </location>
    <ligand>
        <name>Mn(2+)</name>
        <dbReference type="ChEBI" id="CHEBI:29035"/>
        <label>2</label>
    </ligand>
</feature>
<dbReference type="GO" id="GO:0046872">
    <property type="term" value="F:metal ion binding"/>
    <property type="evidence" value="ECO:0007669"/>
    <property type="project" value="UniProtKB-KW"/>
</dbReference>
<dbReference type="InterPro" id="IPR036264">
    <property type="entry name" value="Bact_exopeptidase_dim_dom"/>
</dbReference>
<dbReference type="NCBIfam" id="TIGR01891">
    <property type="entry name" value="amidohydrolases"/>
    <property type="match status" value="1"/>
</dbReference>
<feature type="binding site" evidence="2">
    <location>
        <position position="137"/>
    </location>
    <ligand>
        <name>Mn(2+)</name>
        <dbReference type="ChEBI" id="CHEBI:29035"/>
        <label>2</label>
    </ligand>
</feature>
<feature type="binding site" evidence="2">
    <location>
        <position position="408"/>
    </location>
    <ligand>
        <name>Mn(2+)</name>
        <dbReference type="ChEBI" id="CHEBI:29035"/>
        <label>2</label>
    </ligand>
</feature>
<dbReference type="EC" id="3.5.1.32" evidence="5"/>
<reference evidence="5 6" key="1">
    <citation type="submission" date="2020-08" db="EMBL/GenBank/DDBJ databases">
        <title>Genomic Encyclopedia of Type Strains, Phase IV (KMG-IV): sequencing the most valuable type-strain genomes for metagenomic binning, comparative biology and taxonomic classification.</title>
        <authorList>
            <person name="Goeker M."/>
        </authorList>
    </citation>
    <scope>NUCLEOTIDE SEQUENCE [LARGE SCALE GENOMIC DNA]</scope>
    <source>
        <strain evidence="5 6">DSM 14878</strain>
    </source>
</reference>
<feature type="signal peptide" evidence="3">
    <location>
        <begin position="1"/>
        <end position="23"/>
    </location>
</feature>
<keyword evidence="2" id="KW-0479">Metal-binding</keyword>
<feature type="binding site" evidence="2">
    <location>
        <position position="198"/>
    </location>
    <ligand>
        <name>Mn(2+)</name>
        <dbReference type="ChEBI" id="CHEBI:29035"/>
        <label>2</label>
    </ligand>
</feature>
<keyword evidence="3" id="KW-0732">Signal</keyword>
<evidence type="ECO:0000313" key="5">
    <source>
        <dbReference type="EMBL" id="MBB3873411.1"/>
    </source>
</evidence>
<sequence length="439" mass="46337">MKRAILTTTAMVLALACGTPTLAQDAALKAAVKADYDANLATLFDWFHRNPELSGQEAQTSARLARELTALGYQVTTGVGGTGVVAVLKNGVGPTVMIRADMDGLPLQERSGLANASTARQLDADGVDKPVMHACGHDVHITALVGTARQMAARKANWSGALVLIGQPAEERIFGARAMMQDGLYSRFPKPDYALAFHVSADTPTGKIEAPLDITSSSSDSVDIAVRGVGTHGAYPHMGVDPVLVASQIVVSLQTLRSREVNPLEGAVVTVGSIHGGIKHNIIPEQVDLQLTVRADSPEVRTTLLDGIDRVARNTALALNVPEDRLPVVTRSATETTPATINDRETAQRVRDIFASTFGPDVLRDSPRTGMGAEDFAYFVQPETGVKGVYFSVGGTPEAELEQAAGHHSPLFKITPEPAVTLGVEASVAAAEGLMPRTN</sequence>
<evidence type="ECO:0000313" key="6">
    <source>
        <dbReference type="Proteomes" id="UP000532936"/>
    </source>
</evidence>
<feature type="chain" id="PRO_5031043860" evidence="3">
    <location>
        <begin position="24"/>
        <end position="439"/>
    </location>
</feature>
<dbReference type="Proteomes" id="UP000532936">
    <property type="component" value="Unassembled WGS sequence"/>
</dbReference>
<dbReference type="RefSeq" id="WP_183198177.1">
    <property type="nucleotide sequence ID" value="NZ_JACIDA010000003.1"/>
</dbReference>
<accession>A0A7W6A755</accession>
<dbReference type="GO" id="GO:0050118">
    <property type="term" value="F:N-acetyldiaminopimelate deacetylase activity"/>
    <property type="evidence" value="ECO:0007669"/>
    <property type="project" value="UniProtKB-ARBA"/>
</dbReference>
<dbReference type="Pfam" id="PF01546">
    <property type="entry name" value="Peptidase_M20"/>
    <property type="match status" value="1"/>
</dbReference>
<dbReference type="GO" id="GO:0047980">
    <property type="term" value="F:hippurate hydrolase activity"/>
    <property type="evidence" value="ECO:0007669"/>
    <property type="project" value="UniProtKB-EC"/>
</dbReference>
<dbReference type="PIRSF" id="PIRSF005962">
    <property type="entry name" value="Pept_M20D_amidohydro"/>
    <property type="match status" value="1"/>
</dbReference>
<evidence type="ECO:0000256" key="2">
    <source>
        <dbReference type="PIRSR" id="PIRSR005962-1"/>
    </source>
</evidence>
<dbReference type="InterPro" id="IPR002933">
    <property type="entry name" value="Peptidase_M20"/>
</dbReference>
<evidence type="ECO:0000259" key="4">
    <source>
        <dbReference type="Pfam" id="PF07687"/>
    </source>
</evidence>
<dbReference type="Gene3D" id="3.30.70.360">
    <property type="match status" value="1"/>
</dbReference>
<feature type="domain" description="Peptidase M20 dimerisation" evidence="4">
    <location>
        <begin position="219"/>
        <end position="315"/>
    </location>
</feature>